<reference evidence="3 4" key="1">
    <citation type="submission" date="2018-03" db="EMBL/GenBank/DDBJ databases">
        <title>Genomic Encyclopedia of Archaeal and Bacterial Type Strains, Phase II (KMG-II): from individual species to whole genera.</title>
        <authorList>
            <person name="Goeker M."/>
        </authorList>
    </citation>
    <scope>NUCLEOTIDE SEQUENCE [LARGE SCALE GENOMIC DNA]</scope>
    <source>
        <strain evidence="3 4">DSM 45312</strain>
    </source>
</reference>
<keyword evidence="2" id="KW-1133">Transmembrane helix</keyword>
<comment type="caution">
    <text evidence="3">The sequence shown here is derived from an EMBL/GenBank/DDBJ whole genome shotgun (WGS) entry which is preliminary data.</text>
</comment>
<feature type="transmembrane region" description="Helical" evidence="2">
    <location>
        <begin position="44"/>
        <end position="62"/>
    </location>
</feature>
<feature type="transmembrane region" description="Helical" evidence="2">
    <location>
        <begin position="68"/>
        <end position="88"/>
    </location>
</feature>
<evidence type="ECO:0000313" key="3">
    <source>
        <dbReference type="EMBL" id="PSK95391.1"/>
    </source>
</evidence>
<feature type="transmembrane region" description="Helical" evidence="2">
    <location>
        <begin position="136"/>
        <end position="156"/>
    </location>
</feature>
<dbReference type="EMBL" id="PYGA01000015">
    <property type="protein sequence ID" value="PSK95391.1"/>
    <property type="molecule type" value="Genomic_DNA"/>
</dbReference>
<dbReference type="Proteomes" id="UP000240542">
    <property type="component" value="Unassembled WGS sequence"/>
</dbReference>
<sequence length="160" mass="18104">MPRRWADRRRSAGPSTPVDNPSEAQQQYLGFIQATITRHNSNSFLIKGWTLTVVGALVALAITQDNWAVGGSAAVATLGFWWLDSFYLRQERLFRELYNEARAVPATVDLYDMNAEVYKTRTKTKWRLSIFTPTHVVFYGTFCCLSLALTGVLVLYSSSR</sequence>
<feature type="compositionally biased region" description="Polar residues" evidence="1">
    <location>
        <begin position="13"/>
        <end position="22"/>
    </location>
</feature>
<proteinExistence type="predicted"/>
<organism evidence="3 4">
    <name type="scientific">Murinocardiopsis flavida</name>
    <dbReference type="NCBI Taxonomy" id="645275"/>
    <lineage>
        <taxon>Bacteria</taxon>
        <taxon>Bacillati</taxon>
        <taxon>Actinomycetota</taxon>
        <taxon>Actinomycetes</taxon>
        <taxon>Streptosporangiales</taxon>
        <taxon>Nocardiopsidaceae</taxon>
        <taxon>Murinocardiopsis</taxon>
    </lineage>
</organism>
<protein>
    <submittedName>
        <fullName evidence="3">Uncharacterized protein</fullName>
    </submittedName>
</protein>
<keyword evidence="2" id="KW-0812">Transmembrane</keyword>
<evidence type="ECO:0000313" key="4">
    <source>
        <dbReference type="Proteomes" id="UP000240542"/>
    </source>
</evidence>
<accession>A0A2P8DDT3</accession>
<name>A0A2P8DDT3_9ACTN</name>
<feature type="compositionally biased region" description="Basic and acidic residues" evidence="1">
    <location>
        <begin position="1"/>
        <end position="10"/>
    </location>
</feature>
<dbReference type="OrthoDB" id="573709at2"/>
<keyword evidence="2" id="KW-0472">Membrane</keyword>
<keyword evidence="4" id="KW-1185">Reference proteome</keyword>
<gene>
    <name evidence="3" type="ORF">CLV63_11551</name>
</gene>
<dbReference type="AlphaFoldDB" id="A0A2P8DDT3"/>
<evidence type="ECO:0000256" key="1">
    <source>
        <dbReference type="SAM" id="MobiDB-lite"/>
    </source>
</evidence>
<feature type="region of interest" description="Disordered" evidence="1">
    <location>
        <begin position="1"/>
        <end position="22"/>
    </location>
</feature>
<evidence type="ECO:0000256" key="2">
    <source>
        <dbReference type="SAM" id="Phobius"/>
    </source>
</evidence>
<dbReference type="RefSeq" id="WP_146165619.1">
    <property type="nucleotide sequence ID" value="NZ_PYGA01000015.1"/>
</dbReference>